<protein>
    <submittedName>
        <fullName evidence="1">Uncharacterized protein</fullName>
    </submittedName>
</protein>
<evidence type="ECO:0000313" key="2">
    <source>
        <dbReference type="Proteomes" id="UP000007129"/>
    </source>
</evidence>
<accession>K2S3L5</accession>
<proteinExistence type="predicted"/>
<dbReference type="VEuPathDB" id="FungiDB:MPH_01171"/>
<dbReference type="OrthoDB" id="10477282at2759"/>
<dbReference type="InParanoid" id="K2S3L5"/>
<sequence>MDSELRPRLEYANVEPFPTAYLQRELPLTLLTWCFNCLNGSCSRHQPHIAEPADTDARDQSTLHAIEIMGRLPAELKLEVIDNLDVRTLLSLRRAEIPSELGMIWGYPYGTEQGMIAKLFRRFADELTVFPAVARPGSTTVPNGNLYGDGRISEPQHLLFLEVVQNATTALISFLSSSLNLDHARLSSQRGTILHLWRLFLVPVTTAEDASRQEIFTYFNSLPRATCNDILHFISSIGRAYTRVHRLRRHPTWRTLGRSLAVKIRAQCCSYFAMEYLRVGMTNLWTLARAGTTVSPADVCAAFTRDPRCFPGPGFLASGWLELLGANPAVDIEIDAWTYRVRVDTALGVVELRVPWEHSVDMWKALCRAWALPEDGPPLQIAAWEAAHARRPSWVWDLPEGYPLAGDE</sequence>
<dbReference type="HOGENOM" id="CLU_674502_0_0_1"/>
<evidence type="ECO:0000313" key="1">
    <source>
        <dbReference type="EMBL" id="EKG21513.1"/>
    </source>
</evidence>
<reference evidence="1 2" key="1">
    <citation type="journal article" date="2012" name="BMC Genomics">
        <title>Tools to kill: Genome of one of the most destructive plant pathogenic fungi Macrophomina phaseolina.</title>
        <authorList>
            <person name="Islam M.S."/>
            <person name="Haque M.S."/>
            <person name="Islam M.M."/>
            <person name="Emdad E.M."/>
            <person name="Halim A."/>
            <person name="Hossen Q.M.M."/>
            <person name="Hossain M.Z."/>
            <person name="Ahmed B."/>
            <person name="Rahim S."/>
            <person name="Rahman M.S."/>
            <person name="Alam M.M."/>
            <person name="Hou S."/>
            <person name="Wan X."/>
            <person name="Saito J.A."/>
            <person name="Alam M."/>
        </authorList>
    </citation>
    <scope>NUCLEOTIDE SEQUENCE [LARGE SCALE GENOMIC DNA]</scope>
    <source>
        <strain evidence="1 2">MS6</strain>
    </source>
</reference>
<comment type="caution">
    <text evidence="1">The sequence shown here is derived from an EMBL/GenBank/DDBJ whole genome shotgun (WGS) entry which is preliminary data.</text>
</comment>
<dbReference type="Proteomes" id="UP000007129">
    <property type="component" value="Unassembled WGS sequence"/>
</dbReference>
<dbReference type="EMBL" id="AHHD01000048">
    <property type="protein sequence ID" value="EKG21513.1"/>
    <property type="molecule type" value="Genomic_DNA"/>
</dbReference>
<dbReference type="AlphaFoldDB" id="K2S3L5"/>
<organism evidence="1 2">
    <name type="scientific">Macrophomina phaseolina (strain MS6)</name>
    <name type="common">Charcoal rot fungus</name>
    <dbReference type="NCBI Taxonomy" id="1126212"/>
    <lineage>
        <taxon>Eukaryota</taxon>
        <taxon>Fungi</taxon>
        <taxon>Dikarya</taxon>
        <taxon>Ascomycota</taxon>
        <taxon>Pezizomycotina</taxon>
        <taxon>Dothideomycetes</taxon>
        <taxon>Dothideomycetes incertae sedis</taxon>
        <taxon>Botryosphaeriales</taxon>
        <taxon>Botryosphaeriaceae</taxon>
        <taxon>Macrophomina</taxon>
    </lineage>
</organism>
<gene>
    <name evidence="1" type="ORF">MPH_01171</name>
</gene>
<name>K2S3L5_MACPH</name>